<accession>A0ABV3NR64</accession>
<protein>
    <submittedName>
        <fullName evidence="2">Carboxymuconolactone decarboxylase family protein</fullName>
    </submittedName>
</protein>
<dbReference type="Pfam" id="PF02627">
    <property type="entry name" value="CMD"/>
    <property type="match status" value="1"/>
</dbReference>
<comment type="caution">
    <text evidence="2">The sequence shown here is derived from an EMBL/GenBank/DDBJ whole genome shotgun (WGS) entry which is preliminary data.</text>
</comment>
<keyword evidence="3" id="KW-1185">Reference proteome</keyword>
<evidence type="ECO:0000259" key="1">
    <source>
        <dbReference type="Pfam" id="PF02627"/>
    </source>
</evidence>
<dbReference type="RefSeq" id="WP_367594295.1">
    <property type="nucleotide sequence ID" value="NZ_JBFMVT010000002.1"/>
</dbReference>
<dbReference type="InterPro" id="IPR004675">
    <property type="entry name" value="AhpD_core"/>
</dbReference>
<dbReference type="NCBIfam" id="TIGR00778">
    <property type="entry name" value="ahpD_dom"/>
    <property type="match status" value="1"/>
</dbReference>
<name>A0ABV3NR64_9ENTR</name>
<reference evidence="2 3" key="1">
    <citation type="submission" date="2024-07" db="EMBL/GenBank/DDBJ databases">
        <authorList>
            <person name="Wang L."/>
        </authorList>
    </citation>
    <scope>NUCLEOTIDE SEQUENCE [LARGE SCALE GENOMIC DNA]</scope>
    <source>
        <strain evidence="2 3">WL359</strain>
    </source>
</reference>
<proteinExistence type="predicted"/>
<organism evidence="2 3">
    <name type="scientific">Buttiauxella gaviniae</name>
    <dbReference type="NCBI Taxonomy" id="82990"/>
    <lineage>
        <taxon>Bacteria</taxon>
        <taxon>Pseudomonadati</taxon>
        <taxon>Pseudomonadota</taxon>
        <taxon>Gammaproteobacteria</taxon>
        <taxon>Enterobacterales</taxon>
        <taxon>Enterobacteriaceae</taxon>
        <taxon>Buttiauxella</taxon>
    </lineage>
</organism>
<dbReference type="InterPro" id="IPR003779">
    <property type="entry name" value="CMD-like"/>
</dbReference>
<dbReference type="PANTHER" id="PTHR34846">
    <property type="entry name" value="4-CARBOXYMUCONOLACTONE DECARBOXYLASE FAMILY PROTEIN (AFU_ORTHOLOGUE AFUA_6G11590)"/>
    <property type="match status" value="1"/>
</dbReference>
<dbReference type="PANTHER" id="PTHR34846:SF10">
    <property type="entry name" value="CYTOPLASMIC PROTEIN"/>
    <property type="match status" value="1"/>
</dbReference>
<dbReference type="Gene3D" id="1.20.1290.10">
    <property type="entry name" value="AhpD-like"/>
    <property type="match status" value="1"/>
</dbReference>
<dbReference type="Proteomes" id="UP001555342">
    <property type="component" value="Unassembled WGS sequence"/>
</dbReference>
<evidence type="ECO:0000313" key="2">
    <source>
        <dbReference type="EMBL" id="MEW7312016.1"/>
    </source>
</evidence>
<gene>
    <name evidence="2" type="ORF">AB1E22_04700</name>
</gene>
<feature type="domain" description="Carboxymuconolactone decarboxylase-like" evidence="1">
    <location>
        <begin position="14"/>
        <end position="95"/>
    </location>
</feature>
<sequence length="142" mass="15832">MIELRQPYFDLSPAVFKPMLQALKGLESSSLGSTLIELVFLRVSQINGCAYCLEMHSKALRKDGIEQTKLDALAGWKVSNHFSEKERAALAWAEAITLITDGADDAVYQPLLQFFPAQEISDLTFTASLMNAFNRLAISMRM</sequence>
<dbReference type="InterPro" id="IPR029032">
    <property type="entry name" value="AhpD-like"/>
</dbReference>
<dbReference type="SUPFAM" id="SSF69118">
    <property type="entry name" value="AhpD-like"/>
    <property type="match status" value="1"/>
</dbReference>
<evidence type="ECO:0000313" key="3">
    <source>
        <dbReference type="Proteomes" id="UP001555342"/>
    </source>
</evidence>
<dbReference type="EMBL" id="JBFMVT010000002">
    <property type="protein sequence ID" value="MEW7312016.1"/>
    <property type="molecule type" value="Genomic_DNA"/>
</dbReference>